<feature type="region of interest" description="Disordered" evidence="3">
    <location>
        <begin position="960"/>
        <end position="981"/>
    </location>
</feature>
<keyword evidence="1" id="KW-0433">Leucine-rich repeat</keyword>
<keyword evidence="6" id="KW-1185">Reference proteome</keyword>
<dbReference type="PROSITE" id="PS51450">
    <property type="entry name" value="LRR"/>
    <property type="match status" value="1"/>
</dbReference>
<protein>
    <submittedName>
        <fullName evidence="5">Uncharacterized protein</fullName>
    </submittedName>
</protein>
<proteinExistence type="predicted"/>
<dbReference type="InterPro" id="IPR032675">
    <property type="entry name" value="LRR_dom_sf"/>
</dbReference>
<dbReference type="OrthoDB" id="676979at2759"/>
<dbReference type="SMART" id="SM00369">
    <property type="entry name" value="LRR_TYP"/>
    <property type="match status" value="7"/>
</dbReference>
<dbReference type="Gene3D" id="3.80.10.10">
    <property type="entry name" value="Ribonuclease Inhibitor"/>
    <property type="match status" value="5"/>
</dbReference>
<dbReference type="InterPro" id="IPR050333">
    <property type="entry name" value="SLRP"/>
</dbReference>
<evidence type="ECO:0000313" key="6">
    <source>
        <dbReference type="Proteomes" id="UP000683360"/>
    </source>
</evidence>
<organism evidence="5 6">
    <name type="scientific">Mytilus edulis</name>
    <name type="common">Blue mussel</name>
    <dbReference type="NCBI Taxonomy" id="6550"/>
    <lineage>
        <taxon>Eukaryota</taxon>
        <taxon>Metazoa</taxon>
        <taxon>Spiralia</taxon>
        <taxon>Lophotrochozoa</taxon>
        <taxon>Mollusca</taxon>
        <taxon>Bivalvia</taxon>
        <taxon>Autobranchia</taxon>
        <taxon>Pteriomorphia</taxon>
        <taxon>Mytilida</taxon>
        <taxon>Mytiloidea</taxon>
        <taxon>Mytilidae</taxon>
        <taxon>Mytilinae</taxon>
        <taxon>Mytilus</taxon>
    </lineage>
</organism>
<evidence type="ECO:0000256" key="2">
    <source>
        <dbReference type="ARBA" id="ARBA00022737"/>
    </source>
</evidence>
<dbReference type="EMBL" id="CAJPWZ010000458">
    <property type="protein sequence ID" value="CAG2192956.1"/>
    <property type="molecule type" value="Genomic_DNA"/>
</dbReference>
<dbReference type="PANTHER" id="PTHR45712:SF22">
    <property type="entry name" value="INSULIN-LIKE GROWTH FACTOR-BINDING PROTEIN COMPLEX ACID LABILE SUBUNIT"/>
    <property type="match status" value="1"/>
</dbReference>
<keyword evidence="4" id="KW-0812">Transmembrane</keyword>
<dbReference type="Proteomes" id="UP000683360">
    <property type="component" value="Unassembled WGS sequence"/>
</dbReference>
<dbReference type="AlphaFoldDB" id="A0A8S3QBE7"/>
<dbReference type="SMART" id="SM00365">
    <property type="entry name" value="LRR_SD22"/>
    <property type="match status" value="5"/>
</dbReference>
<keyword evidence="4" id="KW-0472">Membrane</keyword>
<dbReference type="PANTHER" id="PTHR45712">
    <property type="entry name" value="AGAP008170-PA"/>
    <property type="match status" value="1"/>
</dbReference>
<dbReference type="SUPFAM" id="SSF52058">
    <property type="entry name" value="L domain-like"/>
    <property type="match status" value="2"/>
</dbReference>
<feature type="transmembrane region" description="Helical" evidence="4">
    <location>
        <begin position="924"/>
        <end position="950"/>
    </location>
</feature>
<evidence type="ECO:0000256" key="3">
    <source>
        <dbReference type="SAM" id="MobiDB-lite"/>
    </source>
</evidence>
<dbReference type="InterPro" id="IPR003591">
    <property type="entry name" value="Leu-rich_rpt_typical-subtyp"/>
</dbReference>
<dbReference type="Pfam" id="PF13855">
    <property type="entry name" value="LRR_8"/>
    <property type="match status" value="1"/>
</dbReference>
<name>A0A8S3QBE7_MYTED</name>
<comment type="caution">
    <text evidence="5">The sequence shown here is derived from an EMBL/GenBank/DDBJ whole genome shotgun (WGS) entry which is preliminary data.</text>
</comment>
<keyword evidence="4" id="KW-1133">Transmembrane helix</keyword>
<dbReference type="SMART" id="SM00364">
    <property type="entry name" value="LRR_BAC"/>
    <property type="match status" value="5"/>
</dbReference>
<feature type="compositionally biased region" description="Polar residues" evidence="3">
    <location>
        <begin position="960"/>
        <end position="980"/>
    </location>
</feature>
<dbReference type="InterPro" id="IPR001611">
    <property type="entry name" value="Leu-rich_rpt"/>
</dbReference>
<evidence type="ECO:0000256" key="1">
    <source>
        <dbReference type="ARBA" id="ARBA00022614"/>
    </source>
</evidence>
<sequence>MAGAAEVATEKRFPSLNNDIKKILIEKDSKNTRRSTDSSPLMNTVQIIRMDFNILREFPSCALRNLNQLQHLYFSNQNIESVKIDELELKSLTYINLSKNKISNLSISNINNINNIQIKLDYNEITYLNISKVDRIHTITVTKNHLVAINYRIFQNSHLTLTYLDLSYNNLDDEVWKVLEGTKTLGTLRLKQNKLQTVSPFVINRLSNLIELDLSHNYITSLSDALFRSGKMTTILFNSNKLVNFPTDLVHDTNTFRDNSDCKLDISNNMLGNIHLTIPATNARLALNLGQNKLTAINLYSNNRELRALNISSNRLVTLPESLPKANLYIISSNPLNTTNVLKHLTTMMKDATEIDMDDIGFLCNSSEQYDYRNLGFSEVSTLSLRRNCIPPTFLCHIGKRKIDIHLDNNKIHYNSTKDMPCEIHTKDFGDVSFSGNRLSEMFLALFKSKYTNTISNVTSLYFKKSQMRELPFIRYASVSNYDNHVFDFSENFLEEFNGLEFITVPHSFTLNLENNRITKYEKITLKTKKDGYNYHVNLKYRHNSIARVNGSLTLIEIVGRLPFIYISIDLSFNRLHAFDLSAVINSDNGFSNILVQNINVSHNDLQEYRNCFQHVQHIQVLDFTYNKLKVLPENSCSYASETYLGHNSIIEISKALPTARISKLDLEWNLIHYIHDKAFTNITSLTTLILTGNMLINVPKAFHYLHNLQTLDISFNEITIIKQSDIGKMIHLNLLILTGNDLAPHPSTSIGVLGPIPGMELKDNIIHCNCDVLFLRNNTLNTHGRCSFPPEYEGYLISCFPGNDCVGNVPIYVYKKTKNMCLFDNYFDIKISMLKDDEILSVKWKRLGSKKQTGIKMKAYRKQVTVKQIVVNETGPTSSFFLSHSLHADSLCIYAYLNDRTFERCVDINLTKITGKPNSNNGAVYGTSAVLVLSVLLNILGSIFIFVFIRRKRPTNDTNLSQFDNNASEPNEYELSSSRRGAYDQQVDVYDQLSENINNTGVRAYENLNI</sequence>
<gene>
    <name evidence="5" type="ORF">MEDL_8060</name>
</gene>
<evidence type="ECO:0000313" key="5">
    <source>
        <dbReference type="EMBL" id="CAG2192956.1"/>
    </source>
</evidence>
<evidence type="ECO:0000256" key="4">
    <source>
        <dbReference type="SAM" id="Phobius"/>
    </source>
</evidence>
<reference evidence="5" key="1">
    <citation type="submission" date="2021-03" db="EMBL/GenBank/DDBJ databases">
        <authorList>
            <person name="Bekaert M."/>
        </authorList>
    </citation>
    <scope>NUCLEOTIDE SEQUENCE</scope>
</reference>
<keyword evidence="2" id="KW-0677">Repeat</keyword>
<accession>A0A8S3QBE7</accession>